<dbReference type="PANTHER" id="PTHR35525">
    <property type="entry name" value="BLL6575 PROTEIN"/>
    <property type="match status" value="1"/>
</dbReference>
<evidence type="ECO:0000259" key="1">
    <source>
        <dbReference type="Pfam" id="PF11706"/>
    </source>
</evidence>
<evidence type="ECO:0000313" key="2">
    <source>
        <dbReference type="EMBL" id="CAA9415806.1"/>
    </source>
</evidence>
<feature type="domain" description="Zinc finger CGNR" evidence="1">
    <location>
        <begin position="149"/>
        <end position="192"/>
    </location>
</feature>
<organism evidence="2">
    <name type="scientific">uncultured Rubrobacteraceae bacterium</name>
    <dbReference type="NCBI Taxonomy" id="349277"/>
    <lineage>
        <taxon>Bacteria</taxon>
        <taxon>Bacillati</taxon>
        <taxon>Actinomycetota</taxon>
        <taxon>Rubrobacteria</taxon>
        <taxon>Rubrobacterales</taxon>
        <taxon>Rubrobacteraceae</taxon>
        <taxon>environmental samples</taxon>
    </lineage>
</organism>
<dbReference type="Pfam" id="PF07336">
    <property type="entry name" value="ABATE"/>
    <property type="match status" value="1"/>
</dbReference>
<protein>
    <recommendedName>
        <fullName evidence="1">Zinc finger CGNR domain-containing protein</fullName>
    </recommendedName>
</protein>
<dbReference type="EMBL" id="CADCVB010000053">
    <property type="protein sequence ID" value="CAA9415806.1"/>
    <property type="molecule type" value="Genomic_DNA"/>
</dbReference>
<dbReference type="Gene3D" id="1.10.3300.10">
    <property type="entry name" value="Jann2411-like domain"/>
    <property type="match status" value="1"/>
</dbReference>
<dbReference type="InterPro" id="IPR010852">
    <property type="entry name" value="ABATE"/>
</dbReference>
<name>A0A6J4PIX0_9ACTN</name>
<dbReference type="InterPro" id="IPR021005">
    <property type="entry name" value="Znf_CGNR"/>
</dbReference>
<sequence length="196" mass="21839">MKVMDVWERELGWDNPKPAPGSLALVQDFVNTRNYFHGGDLLGTAEEATAGLAEHGLLEEGERVGEADRWRLVDFREGLRSLLLAHNGVSGADVQTLNDLISSAALRVRFGPDGRPGLEPATGGGLVKRIFGRLLTEVVRAQAEGRWERLKACRNEGCRWAFYDASKNRSGSWCNMQVCGARHKMRAYRERKSEGR</sequence>
<reference evidence="2" key="1">
    <citation type="submission" date="2020-02" db="EMBL/GenBank/DDBJ databases">
        <authorList>
            <person name="Meier V. D."/>
        </authorList>
    </citation>
    <scope>NUCLEOTIDE SEQUENCE</scope>
    <source>
        <strain evidence="2">AVDCRST_MAG78</strain>
    </source>
</reference>
<accession>A0A6J4PIX0</accession>
<proteinExistence type="predicted"/>
<dbReference type="AlphaFoldDB" id="A0A6J4PIX0"/>
<dbReference type="PANTHER" id="PTHR35525:SF3">
    <property type="entry name" value="BLL6575 PROTEIN"/>
    <property type="match status" value="1"/>
</dbReference>
<dbReference type="SUPFAM" id="SSF160904">
    <property type="entry name" value="Jann2411-like"/>
    <property type="match status" value="1"/>
</dbReference>
<dbReference type="InterPro" id="IPR023286">
    <property type="entry name" value="ABATE_dom_sf"/>
</dbReference>
<gene>
    <name evidence="2" type="ORF">AVDCRST_MAG78-677</name>
</gene>
<dbReference type="Pfam" id="PF11706">
    <property type="entry name" value="zf-CGNR"/>
    <property type="match status" value="1"/>
</dbReference>